<evidence type="ECO:0000256" key="6">
    <source>
        <dbReference type="ARBA" id="ARBA00022989"/>
    </source>
</evidence>
<keyword evidence="11" id="KW-0175">Coiled coil</keyword>
<evidence type="ECO:0000256" key="5">
    <source>
        <dbReference type="ARBA" id="ARBA00022792"/>
    </source>
</evidence>
<sequence>MLRAARLSKTCARQAALPKQRRFLATSTESAQKSSSGAGKAIAGITVLTAGAYGGATYYALNDKAFCDTFTTYVPGGEQVVDYIHDLQKNQDLQNYRDQATSWKSTAQSYVNMARDTASGAYKSTTDAYNGVVNGNEKQTATTTLEGKANKKHVDGKIELANSSTPAESTIDVTLEKPKPILVKKVSSENAVVRELSQVVVELAAILNESGLAGKGRDIITGAEAQIASLDKEYKQLDKEQAEVLKQLKQLKQKSAAVEAKLAQFHSEAQAVMNDAHTDTARKIESTRAELVREFEEAREAVKASFSQLLANELDAQKHQLEKHREEALLQQGADMQRRFVREVKLLVEQERAGRLAKLDQINKRFVALEKDTVLNAIELDKSRRHHLMYIALGALQEAAADHKKRPFVEELEAFRSSAQGQQVIEAVLASLPANIAQDGVESMSGLVERFEGVADQVRRVALVPEDGGFGSHIISYILAKLMFRKEGLVEGSDVEAVLARTKYYLKSRDLENAARQLNQLSGWPKRLAGDWIDAARRHLEFKQALEVAETQTVLNSLLEVDA</sequence>
<evidence type="ECO:0000256" key="11">
    <source>
        <dbReference type="SAM" id="Coils"/>
    </source>
</evidence>
<evidence type="ECO:0000256" key="3">
    <source>
        <dbReference type="ARBA" id="ARBA00018116"/>
    </source>
</evidence>
<dbReference type="PANTHER" id="PTHR15415">
    <property type="entry name" value="MITOFILIN"/>
    <property type="match status" value="1"/>
</dbReference>
<dbReference type="InParanoid" id="A0A1X2HBL6"/>
<name>A0A1X2HBL6_SYNRA</name>
<evidence type="ECO:0000313" key="13">
    <source>
        <dbReference type="Proteomes" id="UP000242180"/>
    </source>
</evidence>
<dbReference type="Pfam" id="PF09731">
    <property type="entry name" value="Mitofilin"/>
    <property type="match status" value="1"/>
</dbReference>
<dbReference type="PANTHER" id="PTHR15415:SF7">
    <property type="entry name" value="MICOS COMPLEX SUBUNIT MIC60"/>
    <property type="match status" value="1"/>
</dbReference>
<proteinExistence type="inferred from homology"/>
<dbReference type="GO" id="GO:0042407">
    <property type="term" value="P:cristae formation"/>
    <property type="evidence" value="ECO:0007669"/>
    <property type="project" value="TreeGrafter"/>
</dbReference>
<feature type="coiled-coil region" evidence="11">
    <location>
        <begin position="220"/>
        <end position="331"/>
    </location>
</feature>
<evidence type="ECO:0000256" key="1">
    <source>
        <dbReference type="ARBA" id="ARBA00004434"/>
    </source>
</evidence>
<evidence type="ECO:0000313" key="12">
    <source>
        <dbReference type="EMBL" id="ORY96205.1"/>
    </source>
</evidence>
<comment type="function">
    <text evidence="9">Component of the MICOS complex, a large protein complex of the mitochondrial inner membrane that plays crucial roles in the maintenance of crista junctions, inner membrane architecture, and formation of contact sites to the outer membrane. Plays a role in keeping cristae membranes connected to the inner boundary membrane. Also promotes protein import via the mitochondrial intermembrane space assembly (MIA) pathway.</text>
</comment>
<accession>A0A1X2HBL6</accession>
<dbReference type="AlphaFoldDB" id="A0A1X2HBL6"/>
<keyword evidence="4 10" id="KW-0812">Transmembrane</keyword>
<keyword evidence="7 10" id="KW-0496">Mitochondrion</keyword>
<comment type="subcellular location">
    <subcellularLocation>
        <location evidence="1 10">Mitochondrion inner membrane</location>
        <topology evidence="1 10">Single-pass membrane protein</topology>
    </subcellularLocation>
</comment>
<keyword evidence="13" id="KW-1185">Reference proteome</keyword>
<dbReference type="InterPro" id="IPR019133">
    <property type="entry name" value="MIC60"/>
</dbReference>
<comment type="similarity">
    <text evidence="2 10">Belongs to the MICOS complex subunit Mic60 family.</text>
</comment>
<reference evidence="12 13" key="1">
    <citation type="submission" date="2016-07" db="EMBL/GenBank/DDBJ databases">
        <title>Pervasive Adenine N6-methylation of Active Genes in Fungi.</title>
        <authorList>
            <consortium name="DOE Joint Genome Institute"/>
            <person name="Mondo S.J."/>
            <person name="Dannebaum R.O."/>
            <person name="Kuo R.C."/>
            <person name="Labutti K."/>
            <person name="Haridas S."/>
            <person name="Kuo A."/>
            <person name="Salamov A."/>
            <person name="Ahrendt S.R."/>
            <person name="Lipzen A."/>
            <person name="Sullivan W."/>
            <person name="Andreopoulos W.B."/>
            <person name="Clum A."/>
            <person name="Lindquist E."/>
            <person name="Daum C."/>
            <person name="Ramamoorthy G.K."/>
            <person name="Gryganskyi A."/>
            <person name="Culley D."/>
            <person name="Magnuson J.K."/>
            <person name="James T.Y."/>
            <person name="O'Malley M.A."/>
            <person name="Stajich J.E."/>
            <person name="Spatafora J.W."/>
            <person name="Visel A."/>
            <person name="Grigoriev I.V."/>
        </authorList>
    </citation>
    <scope>NUCLEOTIDE SEQUENCE [LARGE SCALE GENOMIC DNA]</scope>
    <source>
        <strain evidence="12 13">NRRL 2496</strain>
    </source>
</reference>
<keyword evidence="8" id="KW-0472">Membrane</keyword>
<keyword evidence="5 10" id="KW-0999">Mitochondrion inner membrane</keyword>
<dbReference type="OMA" id="DYATDAY"/>
<protein>
    <recommendedName>
        <fullName evidence="3 10">MICOS complex subunit MIC60</fullName>
    </recommendedName>
    <alternativeName>
        <fullName evidence="10">Mitofilin</fullName>
    </alternativeName>
</protein>
<gene>
    <name evidence="12" type="ORF">BCR43DRAFT_491251</name>
</gene>
<evidence type="ECO:0000256" key="8">
    <source>
        <dbReference type="ARBA" id="ARBA00023136"/>
    </source>
</evidence>
<evidence type="ECO:0000256" key="10">
    <source>
        <dbReference type="RuleBase" id="RU363000"/>
    </source>
</evidence>
<comment type="caution">
    <text evidence="12">The sequence shown here is derived from an EMBL/GenBank/DDBJ whole genome shotgun (WGS) entry which is preliminary data.</text>
</comment>
<comment type="subunit">
    <text evidence="10">Component of the mitochondrial contact site and cristae organizing system (MICOS) complex.</text>
</comment>
<dbReference type="Proteomes" id="UP000242180">
    <property type="component" value="Unassembled WGS sequence"/>
</dbReference>
<dbReference type="OrthoDB" id="10261039at2759"/>
<evidence type="ECO:0000256" key="4">
    <source>
        <dbReference type="ARBA" id="ARBA00022692"/>
    </source>
</evidence>
<organism evidence="12 13">
    <name type="scientific">Syncephalastrum racemosum</name>
    <name type="common">Filamentous fungus</name>
    <dbReference type="NCBI Taxonomy" id="13706"/>
    <lineage>
        <taxon>Eukaryota</taxon>
        <taxon>Fungi</taxon>
        <taxon>Fungi incertae sedis</taxon>
        <taxon>Mucoromycota</taxon>
        <taxon>Mucoromycotina</taxon>
        <taxon>Mucoromycetes</taxon>
        <taxon>Mucorales</taxon>
        <taxon>Syncephalastraceae</taxon>
        <taxon>Syncephalastrum</taxon>
    </lineage>
</organism>
<dbReference type="GO" id="GO:0061617">
    <property type="term" value="C:MICOS complex"/>
    <property type="evidence" value="ECO:0007669"/>
    <property type="project" value="TreeGrafter"/>
</dbReference>
<dbReference type="FunCoup" id="A0A1X2HBL6">
    <property type="interactions" value="134"/>
</dbReference>
<dbReference type="STRING" id="13706.A0A1X2HBL6"/>
<keyword evidence="6" id="KW-1133">Transmembrane helix</keyword>
<evidence type="ECO:0000256" key="9">
    <source>
        <dbReference type="ARBA" id="ARBA00025571"/>
    </source>
</evidence>
<dbReference type="EMBL" id="MCGN01000005">
    <property type="protein sequence ID" value="ORY96205.1"/>
    <property type="molecule type" value="Genomic_DNA"/>
</dbReference>
<evidence type="ECO:0000256" key="7">
    <source>
        <dbReference type="ARBA" id="ARBA00023128"/>
    </source>
</evidence>
<evidence type="ECO:0000256" key="2">
    <source>
        <dbReference type="ARBA" id="ARBA00010877"/>
    </source>
</evidence>